<dbReference type="PANTHER" id="PTHR38105:SF5">
    <property type="entry name" value="OUTER MEMBRANE PROTEIN"/>
    <property type="match status" value="1"/>
</dbReference>
<dbReference type="AlphaFoldDB" id="A0A1B7L3T3"/>
<name>A0A1B7L3T3_9ENTR</name>
<dbReference type="Pfam" id="PF06178">
    <property type="entry name" value="KdgM"/>
    <property type="match status" value="1"/>
</dbReference>
<keyword evidence="1 2" id="KW-0732">Signal</keyword>
<dbReference type="Proteomes" id="UP000078225">
    <property type="component" value="Unassembled WGS sequence"/>
</dbReference>
<dbReference type="EMBL" id="LYRP01000012">
    <property type="protein sequence ID" value="OAT76948.1"/>
    <property type="molecule type" value="Genomic_DNA"/>
</dbReference>
<keyword evidence="4" id="KW-1185">Reference proteome</keyword>
<dbReference type="InterPro" id="IPR053713">
    <property type="entry name" value="Bact_OM_Channel_sf"/>
</dbReference>
<dbReference type="SUPFAM" id="SSF56935">
    <property type="entry name" value="Porins"/>
    <property type="match status" value="1"/>
</dbReference>
<evidence type="ECO:0000256" key="2">
    <source>
        <dbReference type="SAM" id="SignalP"/>
    </source>
</evidence>
<dbReference type="GO" id="GO:0015288">
    <property type="term" value="F:porin activity"/>
    <property type="evidence" value="ECO:0007669"/>
    <property type="project" value="TreeGrafter"/>
</dbReference>
<feature type="signal peptide" evidence="2">
    <location>
        <begin position="1"/>
        <end position="21"/>
    </location>
</feature>
<dbReference type="RefSeq" id="WP_064597436.1">
    <property type="nucleotide sequence ID" value="NZ_CP134782.1"/>
</dbReference>
<dbReference type="GO" id="GO:0009279">
    <property type="term" value="C:cell outer membrane"/>
    <property type="evidence" value="ECO:0007669"/>
    <property type="project" value="TreeGrafter"/>
</dbReference>
<evidence type="ECO:0000313" key="4">
    <source>
        <dbReference type="Proteomes" id="UP000078225"/>
    </source>
</evidence>
<feature type="chain" id="PRO_5008596655" evidence="2">
    <location>
        <begin position="22"/>
        <end position="249"/>
    </location>
</feature>
<dbReference type="GO" id="GO:0015772">
    <property type="term" value="P:oligosaccharide transport"/>
    <property type="evidence" value="ECO:0007669"/>
    <property type="project" value="TreeGrafter"/>
</dbReference>
<reference evidence="4" key="1">
    <citation type="submission" date="2016-05" db="EMBL/GenBank/DDBJ databases">
        <authorList>
            <person name="Behera P."/>
            <person name="Vaishampayan P."/>
            <person name="Singh N."/>
            <person name="Raina V."/>
            <person name="Suar M."/>
            <person name="Pattnaik A."/>
            <person name="Rastogi G."/>
        </authorList>
    </citation>
    <scope>NUCLEOTIDE SEQUENCE [LARGE SCALE GENOMIC DNA]</scope>
    <source>
        <strain evidence="4">MP23</strain>
    </source>
</reference>
<evidence type="ECO:0000256" key="1">
    <source>
        <dbReference type="ARBA" id="ARBA00022729"/>
    </source>
</evidence>
<dbReference type="InterPro" id="IPR009331">
    <property type="entry name" value="Oligogalacturonate-sp_porin"/>
</dbReference>
<sequence>MKKIITLGLSGLFFLPSVTSAAETYFFYEHSYATENRIHSDNFGLLHEQGDAWFKIKIDFYGKNKDTAFDEVVSNSYSFFSGYHFHLNNQLTLSPSLQARFYSGGTSGEGTPGEMGDSQTAGARYTPGLMLAWQAAEPLSLYTQYRYDYRKLARGRAGKGEQLNRHRHRYEVGARYQLLENLALRYKAYWHKADYVLTDNKKHDYQQDIYIDWQVNPAWQLNVGAQDVAKSAQEGGREALLKTGVTYTF</sequence>
<gene>
    <name evidence="3" type="ORF">A9B99_06440</name>
</gene>
<dbReference type="Gene3D" id="2.40.160.40">
    <property type="entry name" value="monomeric porin ompg"/>
    <property type="match status" value="1"/>
</dbReference>
<proteinExistence type="predicted"/>
<comment type="caution">
    <text evidence="3">The sequence shown here is derived from an EMBL/GenBank/DDBJ whole genome shotgun (WGS) entry which is preliminary data.</text>
</comment>
<protein>
    <submittedName>
        <fullName evidence="3">Porin</fullName>
    </submittedName>
</protein>
<accession>A0A1B7L3T3</accession>
<evidence type="ECO:0000313" key="3">
    <source>
        <dbReference type="EMBL" id="OAT76948.1"/>
    </source>
</evidence>
<dbReference type="PANTHER" id="PTHR38105">
    <property type="entry name" value="OUTER MEMBRANE PROTEIN-RELATED-RELATED"/>
    <property type="match status" value="1"/>
</dbReference>
<organism evidence="3 4">
    <name type="scientific">Mangrovibacter phragmitis</name>
    <dbReference type="NCBI Taxonomy" id="1691903"/>
    <lineage>
        <taxon>Bacteria</taxon>
        <taxon>Pseudomonadati</taxon>
        <taxon>Pseudomonadota</taxon>
        <taxon>Gammaproteobacteria</taxon>
        <taxon>Enterobacterales</taxon>
        <taxon>Enterobacteriaceae</taxon>
        <taxon>Mangrovibacter</taxon>
    </lineage>
</organism>
<dbReference type="STRING" id="1691903.A9B99_06440"/>
<dbReference type="OrthoDB" id="6570067at2"/>